<dbReference type="PROSITE" id="PS51082">
    <property type="entry name" value="WH2"/>
    <property type="match status" value="1"/>
</dbReference>
<dbReference type="SMART" id="SM00225">
    <property type="entry name" value="BTB"/>
    <property type="match status" value="1"/>
</dbReference>
<feature type="compositionally biased region" description="Acidic residues" evidence="3">
    <location>
        <begin position="360"/>
        <end position="384"/>
    </location>
</feature>
<dbReference type="PANTHER" id="PTHR24412">
    <property type="entry name" value="KELCH PROTEIN"/>
    <property type="match status" value="1"/>
</dbReference>
<dbReference type="Proteomes" id="UP000001357">
    <property type="component" value="Unassembled WGS sequence"/>
</dbReference>
<keyword evidence="1" id="KW-0880">Kelch repeat</keyword>
<feature type="compositionally biased region" description="Low complexity" evidence="3">
    <location>
        <begin position="334"/>
        <end position="349"/>
    </location>
</feature>
<dbReference type="SUPFAM" id="SSF54695">
    <property type="entry name" value="POZ domain"/>
    <property type="match status" value="1"/>
</dbReference>
<organism evidence="6 7">
    <name type="scientific">Monosiga brevicollis</name>
    <name type="common">Choanoflagellate</name>
    <dbReference type="NCBI Taxonomy" id="81824"/>
    <lineage>
        <taxon>Eukaryota</taxon>
        <taxon>Choanoflagellata</taxon>
        <taxon>Craspedida</taxon>
        <taxon>Salpingoecidae</taxon>
        <taxon>Monosiga</taxon>
    </lineage>
</organism>
<feature type="compositionally biased region" description="Basic and acidic residues" evidence="3">
    <location>
        <begin position="385"/>
        <end position="401"/>
    </location>
</feature>
<gene>
    <name evidence="6" type="ORF">MONBRDRAFT_28769</name>
</gene>
<dbReference type="eggNOG" id="KOG4441">
    <property type="taxonomic scope" value="Eukaryota"/>
</dbReference>
<dbReference type="GeneID" id="5894517"/>
<feature type="compositionally biased region" description="Low complexity" evidence="3">
    <location>
        <begin position="34"/>
        <end position="54"/>
    </location>
</feature>
<dbReference type="STRING" id="81824.A9V950"/>
<dbReference type="KEGG" id="mbr:MONBRDRAFT_28769"/>
<dbReference type="eggNOG" id="KOG4475">
    <property type="taxonomic scope" value="Eukaryota"/>
</dbReference>
<evidence type="ECO:0008006" key="8">
    <source>
        <dbReference type="Google" id="ProtNLM"/>
    </source>
</evidence>
<evidence type="ECO:0000256" key="2">
    <source>
        <dbReference type="ARBA" id="ARBA00022737"/>
    </source>
</evidence>
<evidence type="ECO:0000259" key="4">
    <source>
        <dbReference type="PROSITE" id="PS50097"/>
    </source>
</evidence>
<feature type="compositionally biased region" description="Polar residues" evidence="3">
    <location>
        <begin position="18"/>
        <end position="32"/>
    </location>
</feature>
<keyword evidence="7" id="KW-1185">Reference proteome</keyword>
<feature type="compositionally biased region" description="Low complexity" evidence="3">
    <location>
        <begin position="62"/>
        <end position="83"/>
    </location>
</feature>
<proteinExistence type="predicted"/>
<dbReference type="InterPro" id="IPR036770">
    <property type="entry name" value="Ankyrin_rpt-contain_sf"/>
</dbReference>
<evidence type="ECO:0000313" key="7">
    <source>
        <dbReference type="Proteomes" id="UP000001357"/>
    </source>
</evidence>
<dbReference type="AlphaFoldDB" id="A9V950"/>
<keyword evidence="2" id="KW-0677">Repeat</keyword>
<reference evidence="6 7" key="1">
    <citation type="journal article" date="2008" name="Nature">
        <title>The genome of the choanoflagellate Monosiga brevicollis and the origin of metazoans.</title>
        <authorList>
            <consortium name="JGI Sequencing"/>
            <person name="King N."/>
            <person name="Westbrook M.J."/>
            <person name="Young S.L."/>
            <person name="Kuo A."/>
            <person name="Abedin M."/>
            <person name="Chapman J."/>
            <person name="Fairclough S."/>
            <person name="Hellsten U."/>
            <person name="Isogai Y."/>
            <person name="Letunic I."/>
            <person name="Marr M."/>
            <person name="Pincus D."/>
            <person name="Putnam N."/>
            <person name="Rokas A."/>
            <person name="Wright K.J."/>
            <person name="Zuzow R."/>
            <person name="Dirks W."/>
            <person name="Good M."/>
            <person name="Goodstein D."/>
            <person name="Lemons D."/>
            <person name="Li W."/>
            <person name="Lyons J.B."/>
            <person name="Morris A."/>
            <person name="Nichols S."/>
            <person name="Richter D.J."/>
            <person name="Salamov A."/>
            <person name="Bork P."/>
            <person name="Lim W.A."/>
            <person name="Manning G."/>
            <person name="Miller W.T."/>
            <person name="McGinnis W."/>
            <person name="Shapiro H."/>
            <person name="Tjian R."/>
            <person name="Grigoriev I.V."/>
            <person name="Rokhsar D."/>
        </authorList>
    </citation>
    <scope>NUCLEOTIDE SEQUENCE [LARGE SCALE GENOMIC DNA]</scope>
    <source>
        <strain evidence="7">MX1 / ATCC 50154</strain>
    </source>
</reference>
<protein>
    <recommendedName>
        <fullName evidence="8">BTB domain-containing protein</fullName>
    </recommendedName>
</protein>
<name>A9V950_MONBE</name>
<feature type="compositionally biased region" description="Low complexity" evidence="3">
    <location>
        <begin position="307"/>
        <end position="317"/>
    </location>
</feature>
<feature type="region of interest" description="Disordered" evidence="3">
    <location>
        <begin position="1"/>
        <end position="507"/>
    </location>
</feature>
<accession>A9V950</accession>
<evidence type="ECO:0000256" key="3">
    <source>
        <dbReference type="SAM" id="MobiDB-lite"/>
    </source>
</evidence>
<dbReference type="EMBL" id="CH991569">
    <property type="protein sequence ID" value="EDQ85994.1"/>
    <property type="molecule type" value="Genomic_DNA"/>
</dbReference>
<dbReference type="SUPFAM" id="SSF48403">
    <property type="entry name" value="Ankyrin repeat"/>
    <property type="match status" value="1"/>
</dbReference>
<dbReference type="PANTHER" id="PTHR24412:SF489">
    <property type="entry name" value="RING FINGER DOMAIN AND KELCH REPEAT-CONTAINING PROTEIN DDB_G0271372"/>
    <property type="match status" value="1"/>
</dbReference>
<dbReference type="CDD" id="cd18186">
    <property type="entry name" value="BTB_POZ_ZBTB_KLHL-like"/>
    <property type="match status" value="1"/>
</dbReference>
<dbReference type="Gene3D" id="3.30.710.10">
    <property type="entry name" value="Potassium Channel Kv1.1, Chain A"/>
    <property type="match status" value="1"/>
</dbReference>
<evidence type="ECO:0000256" key="1">
    <source>
        <dbReference type="ARBA" id="ARBA00022441"/>
    </source>
</evidence>
<dbReference type="InParanoid" id="A9V950"/>
<dbReference type="PROSITE" id="PS50097">
    <property type="entry name" value="BTB"/>
    <property type="match status" value="1"/>
</dbReference>
<feature type="compositionally biased region" description="Low complexity" evidence="3">
    <location>
        <begin position="276"/>
        <end position="285"/>
    </location>
</feature>
<dbReference type="InterPro" id="IPR011333">
    <property type="entry name" value="SKP1/BTB/POZ_sf"/>
</dbReference>
<dbReference type="GO" id="GO:0003779">
    <property type="term" value="F:actin binding"/>
    <property type="evidence" value="ECO:0007669"/>
    <property type="project" value="InterPro"/>
</dbReference>
<dbReference type="OMA" id="WAPRASH"/>
<dbReference type="RefSeq" id="XP_001749188.1">
    <property type="nucleotide sequence ID" value="XM_001749136.1"/>
</dbReference>
<feature type="compositionally biased region" description="Low complexity" evidence="3">
    <location>
        <begin position="491"/>
        <end position="507"/>
    </location>
</feature>
<dbReference type="Pfam" id="PF00651">
    <property type="entry name" value="BTB"/>
    <property type="match status" value="1"/>
</dbReference>
<dbReference type="InterPro" id="IPR003124">
    <property type="entry name" value="WH2_dom"/>
</dbReference>
<feature type="compositionally biased region" description="Pro residues" evidence="3">
    <location>
        <begin position="251"/>
        <end position="262"/>
    </location>
</feature>
<feature type="compositionally biased region" description="Polar residues" evidence="3">
    <location>
        <begin position="416"/>
        <end position="436"/>
    </location>
</feature>
<evidence type="ECO:0000313" key="6">
    <source>
        <dbReference type="EMBL" id="EDQ85994.1"/>
    </source>
</evidence>
<feature type="domain" description="BTB" evidence="4">
    <location>
        <begin position="883"/>
        <end position="953"/>
    </location>
</feature>
<feature type="domain" description="WH2" evidence="5">
    <location>
        <begin position="561"/>
        <end position="579"/>
    </location>
</feature>
<feature type="compositionally biased region" description="Polar residues" evidence="3">
    <location>
        <begin position="131"/>
        <end position="146"/>
    </location>
</feature>
<dbReference type="InterPro" id="IPR000210">
    <property type="entry name" value="BTB/POZ_dom"/>
</dbReference>
<sequence>MTDARGLPLPKRRLAARQLQTAPATNLPSPSVQAALSLAGSLPSSPARASASLPKPRRQSHAADPPAQLSAPAAPAAATVEPMPSAPMPSAPLLHDRDPRPADPPSGNLTGLKEPAPATVLEEQVAPVVASPQTTPGSETNVSPDTSVAAPSVADPQATAHTDRAPSRPPVPSRSPSQQLRTSPTPAQDPAPAETPATAPASSPVRPKPPNRPMPPNRPPSASKPAPPQRPPAPALNDPPAPVAAPRRPPRPTGPSPGPKVTPTPASRPSRPPQPTASAPASISKPAPPSADVPDTRQPEVAPETLPSPRRPVQVPSRPQPSPKRRTPPPRPTGPSRTPSSTSVTSPVVLVEHQAPDQPDLVELDDDAFEDFVGDFGAESDSDTNEYHPDQDIVSAQKDDSGNQPQTPGDGGAPSTKVNELSSGLSPTPSEPTDCTSLRADEYLEIDGADAHSPASESTATGVLAEPTLMPGTAPTLQVASPPSPPPLPVPLTLASATPEDRVPSAVASQAAAATALSPPATSVCSSDQNAIPVSPPLPPAPAIASASEMVESDGPHLPQARAQLLQEIAQGSGRLRRVVPSESAEQARPKTFDDDLRAAMASVRKKASLERLPLPADALSASIIAPFKDTLNMIMPIAWQKLSEGMHALDNVFVNKFDRDAMVEIAFNRTQAFLLLCQLLEQRLNDPTWLGSDAYTEAQEHLARLREQHGQVIAVRQREGAWDQQESPSLRQAEPQPDRRDPNLQAAVNALQNFQGNTDDLRAVLAPLATRQASGQLRKLMRAALESGKPLALETLLTSQAWPSVDVHPLRDMHVLAEVVAIGADFAVPILVQHGVDVNAASHDTATTAMHLAARNNSRRLLARHFRVAQTNGLAQADIQASDVTVRGQGEGPGLPAHRIVLCARSQYFRGMLDSQVFLEARQPEIVLHDIPTPVLKLILKYIYTGDMAFNTDQIQLAVDCLMACREFQLPQFFNAIQKKLVGSVDLQTCISLVEAAILCHAPVLLASAMRTFLEHYDQLQAGQDPDGAFLQQFLLGITDEHLKVPDTHRDENVNGFFDSGH</sequence>
<feature type="compositionally biased region" description="Pro residues" evidence="3">
    <location>
        <begin position="225"/>
        <end position="243"/>
    </location>
</feature>
<feature type="compositionally biased region" description="Low complexity" evidence="3">
    <location>
        <begin position="184"/>
        <end position="205"/>
    </location>
</feature>
<feature type="region of interest" description="Disordered" evidence="3">
    <location>
        <begin position="718"/>
        <end position="742"/>
    </location>
</feature>
<evidence type="ECO:0000259" key="5">
    <source>
        <dbReference type="PROSITE" id="PS51082"/>
    </source>
</evidence>
<feature type="compositionally biased region" description="Pro residues" evidence="3">
    <location>
        <begin position="206"/>
        <end position="219"/>
    </location>
</feature>